<name>A0ABQ8PB29_9CRYT</name>
<sequence length="422" mass="48609">MKQYSPVDIALDDDLFYCYRLSMNIFDSFISKDQVETIKSALQDKKSSKNSNIDLYRYELLKKINLKENHVAVEQFNDANNFFSSIGKINNEFIHILFQFDEIVKLNDGHLNAIVGNELISYCSGTHESSACTVSPISPNIIGFLDYIDTRSDIVNEFISKYNKNIYSHLTCIGNKQTYCKNDIYIKLLLRISFIKTICILKIYGKKLPVYLFDGNKLLIKIEPIFHPSNEGCTISYEIVNDETNPFIVKSDMNYRQFIWFNSWKNLFLIPNYYFYDQRAIPSSSLNNKKSAIQNFNNKESTQMSLINTTPDLDEYSINSSEHEKKDRKASSCIMNQGIIHSSSEDDNNDVSEVSKKSDISLSASKTTNDVINELLNKPNLSIIPPQQKKKRSKQGESSDIENSHDYVDKLIQQQTMQLFNI</sequence>
<gene>
    <name evidence="2" type="ORF">OJ252_376</name>
</gene>
<reference evidence="2" key="1">
    <citation type="submission" date="2022-10" db="EMBL/GenBank/DDBJ databases">
        <title>Adaptive evolution leads to modifications in subtelomeric GC content in a zoonotic Cryptosporidium species.</title>
        <authorList>
            <person name="Li J."/>
            <person name="Feng Y."/>
            <person name="Xiao L."/>
        </authorList>
    </citation>
    <scope>NUCLEOTIDE SEQUENCE</scope>
    <source>
        <strain evidence="2">25894</strain>
    </source>
</reference>
<feature type="compositionally biased region" description="Basic and acidic residues" evidence="1">
    <location>
        <begin position="394"/>
        <end position="406"/>
    </location>
</feature>
<proteinExistence type="predicted"/>
<accession>A0ABQ8PB29</accession>
<feature type="region of interest" description="Disordered" evidence="1">
    <location>
        <begin position="379"/>
        <end position="406"/>
    </location>
</feature>
<protein>
    <submittedName>
        <fullName evidence="2">Uncharacterized protein</fullName>
    </submittedName>
</protein>
<dbReference type="Proteomes" id="UP001071777">
    <property type="component" value="Unassembled WGS sequence"/>
</dbReference>
<comment type="caution">
    <text evidence="2">The sequence shown here is derived from an EMBL/GenBank/DDBJ whole genome shotgun (WGS) entry which is preliminary data.</text>
</comment>
<dbReference type="EMBL" id="JAPCXB010000013">
    <property type="protein sequence ID" value="KAJ1614946.1"/>
    <property type="molecule type" value="Genomic_DNA"/>
</dbReference>
<evidence type="ECO:0000313" key="3">
    <source>
        <dbReference type="Proteomes" id="UP001071777"/>
    </source>
</evidence>
<evidence type="ECO:0000256" key="1">
    <source>
        <dbReference type="SAM" id="MobiDB-lite"/>
    </source>
</evidence>
<organism evidence="2 3">
    <name type="scientific">Cryptosporidium canis</name>
    <dbReference type="NCBI Taxonomy" id="195482"/>
    <lineage>
        <taxon>Eukaryota</taxon>
        <taxon>Sar</taxon>
        <taxon>Alveolata</taxon>
        <taxon>Apicomplexa</taxon>
        <taxon>Conoidasida</taxon>
        <taxon>Coccidia</taxon>
        <taxon>Eucoccidiorida</taxon>
        <taxon>Eimeriorina</taxon>
        <taxon>Cryptosporidiidae</taxon>
        <taxon>Cryptosporidium</taxon>
    </lineage>
</organism>
<feature type="region of interest" description="Disordered" evidence="1">
    <location>
        <begin position="339"/>
        <end position="359"/>
    </location>
</feature>
<keyword evidence="3" id="KW-1185">Reference proteome</keyword>
<evidence type="ECO:0000313" key="2">
    <source>
        <dbReference type="EMBL" id="KAJ1614946.1"/>
    </source>
</evidence>